<dbReference type="AlphaFoldDB" id="A0A975BJW9"/>
<accession>A0A975BJW9</accession>
<protein>
    <submittedName>
        <fullName evidence="1">Uncharacterized protein</fullName>
    </submittedName>
</protein>
<gene>
    <name evidence="1" type="ORF">dnm_028300</name>
</gene>
<organism evidence="1 2">
    <name type="scientific">Desulfonema magnum</name>
    <dbReference type="NCBI Taxonomy" id="45655"/>
    <lineage>
        <taxon>Bacteria</taxon>
        <taxon>Pseudomonadati</taxon>
        <taxon>Thermodesulfobacteriota</taxon>
        <taxon>Desulfobacteria</taxon>
        <taxon>Desulfobacterales</taxon>
        <taxon>Desulfococcaceae</taxon>
        <taxon>Desulfonema</taxon>
    </lineage>
</organism>
<reference evidence="1" key="1">
    <citation type="journal article" date="2021" name="Microb. Physiol.">
        <title>Proteogenomic Insights into the Physiology of Marine, Sulfate-Reducing, Filamentous Desulfonema limicola and Desulfonema magnum.</title>
        <authorList>
            <person name="Schnaars V."/>
            <person name="Wohlbrand L."/>
            <person name="Scheve S."/>
            <person name="Hinrichs C."/>
            <person name="Reinhardt R."/>
            <person name="Rabus R."/>
        </authorList>
    </citation>
    <scope>NUCLEOTIDE SEQUENCE</scope>
    <source>
        <strain evidence="1">4be13</strain>
    </source>
</reference>
<evidence type="ECO:0000313" key="2">
    <source>
        <dbReference type="Proteomes" id="UP000663722"/>
    </source>
</evidence>
<dbReference type="KEGG" id="dmm:dnm_028300"/>
<keyword evidence="2" id="KW-1185">Reference proteome</keyword>
<evidence type="ECO:0000313" key="1">
    <source>
        <dbReference type="EMBL" id="QTA86806.1"/>
    </source>
</evidence>
<proteinExistence type="predicted"/>
<sequence>MSDQTEWQPKCKTLIFGSSGIIKILSLMHMGFLPRPPCDSLKTFRSTVYTSFFL</sequence>
<dbReference type="EMBL" id="CP061800">
    <property type="protein sequence ID" value="QTA86806.1"/>
    <property type="molecule type" value="Genomic_DNA"/>
</dbReference>
<name>A0A975BJW9_9BACT</name>
<dbReference type="Proteomes" id="UP000663722">
    <property type="component" value="Chromosome"/>
</dbReference>